<dbReference type="InParanoid" id="G0QVZ3"/>
<name>G0QVZ3_ICHMU</name>
<feature type="transmembrane region" description="Helical" evidence="1">
    <location>
        <begin position="140"/>
        <end position="159"/>
    </location>
</feature>
<dbReference type="AlphaFoldDB" id="G0QVZ3"/>
<organism evidence="2 3">
    <name type="scientific">Ichthyophthirius multifiliis</name>
    <name type="common">White spot disease agent</name>
    <name type="synonym">Ich</name>
    <dbReference type="NCBI Taxonomy" id="5932"/>
    <lineage>
        <taxon>Eukaryota</taxon>
        <taxon>Sar</taxon>
        <taxon>Alveolata</taxon>
        <taxon>Ciliophora</taxon>
        <taxon>Intramacronucleata</taxon>
        <taxon>Oligohymenophorea</taxon>
        <taxon>Hymenostomatida</taxon>
        <taxon>Ophryoglenina</taxon>
        <taxon>Ichthyophthirius</taxon>
    </lineage>
</organism>
<accession>G0QVZ3</accession>
<feature type="transmembrane region" description="Helical" evidence="1">
    <location>
        <begin position="12"/>
        <end position="39"/>
    </location>
</feature>
<evidence type="ECO:0008006" key="4">
    <source>
        <dbReference type="Google" id="ProtNLM"/>
    </source>
</evidence>
<dbReference type="RefSeq" id="XP_004032196.1">
    <property type="nucleotide sequence ID" value="XM_004032148.1"/>
</dbReference>
<reference evidence="2 3" key="1">
    <citation type="submission" date="2011-07" db="EMBL/GenBank/DDBJ databases">
        <authorList>
            <person name="Coyne R."/>
            <person name="Brami D."/>
            <person name="Johnson J."/>
            <person name="Hostetler J."/>
            <person name="Hannick L."/>
            <person name="Clark T."/>
            <person name="Cassidy-Hanley D."/>
            <person name="Inman J."/>
        </authorList>
    </citation>
    <scope>NUCLEOTIDE SEQUENCE [LARGE SCALE GENOMIC DNA]</scope>
    <source>
        <strain evidence="2 3">G5</strain>
    </source>
</reference>
<dbReference type="EMBL" id="GL983970">
    <property type="protein sequence ID" value="EGR30609.1"/>
    <property type="molecule type" value="Genomic_DNA"/>
</dbReference>
<keyword evidence="1" id="KW-0472">Membrane</keyword>
<sequence>MIRIFNKAHQSIFWIVIVLKYLITFYLSITPILFAFAFLKFYINKKIKITQKFLNLYIKLDYQIQLQKVHFLREKAKDLNKQSKISILEIQIINIMQCNLQKNIPYQSLYLILKKHFHQRCHLFIICHLSNLKLIQLYQFLFLILIIQTLYVIELFRFMNPLLVFLQLKYHYVMEQILYNYFFKCL</sequence>
<evidence type="ECO:0000313" key="3">
    <source>
        <dbReference type="Proteomes" id="UP000008983"/>
    </source>
</evidence>
<keyword evidence="1" id="KW-1133">Transmembrane helix</keyword>
<gene>
    <name evidence="2" type="ORF">IMG5_127890</name>
</gene>
<proteinExistence type="predicted"/>
<evidence type="ECO:0000313" key="2">
    <source>
        <dbReference type="EMBL" id="EGR30609.1"/>
    </source>
</evidence>
<protein>
    <recommendedName>
        <fullName evidence="4">Transmembrane protein</fullName>
    </recommendedName>
</protein>
<dbReference type="Proteomes" id="UP000008983">
    <property type="component" value="Unassembled WGS sequence"/>
</dbReference>
<evidence type="ECO:0000256" key="1">
    <source>
        <dbReference type="SAM" id="Phobius"/>
    </source>
</evidence>
<dbReference type="GeneID" id="14906721"/>
<keyword evidence="1" id="KW-0812">Transmembrane</keyword>
<keyword evidence="3" id="KW-1185">Reference proteome</keyword>